<sequence>MGDDFERGVELDLGIYSEKKNHKPVVLILML</sequence>
<gene>
    <name evidence="1" type="ORF">VIBC2010_01408</name>
</gene>
<dbReference type="Proteomes" id="UP000002943">
    <property type="component" value="Unassembled WGS sequence"/>
</dbReference>
<evidence type="ECO:0000313" key="1">
    <source>
        <dbReference type="EMBL" id="EFP95891.1"/>
    </source>
</evidence>
<accession>E3BLW3</accession>
<dbReference type="EMBL" id="AEIU01000083">
    <property type="protein sequence ID" value="EFP95891.1"/>
    <property type="molecule type" value="Genomic_DNA"/>
</dbReference>
<evidence type="ECO:0000313" key="2">
    <source>
        <dbReference type="Proteomes" id="UP000002943"/>
    </source>
</evidence>
<dbReference type="STRING" id="796620.VIBC2010_01408"/>
<keyword evidence="2" id="KW-1185">Reference proteome</keyword>
<protein>
    <submittedName>
        <fullName evidence="1">Uncharacterized protein</fullName>
    </submittedName>
</protein>
<dbReference type="AlphaFoldDB" id="E3BLW3"/>
<reference evidence="1 2" key="1">
    <citation type="journal article" date="2012" name="Int. J. Syst. Evol. Microbiol.">
        <title>Vibrio caribbeanicus sp. nov., isolated from the marine sponge Scleritoderma cyanea.</title>
        <authorList>
            <person name="Hoffmann M."/>
            <person name="Monday S.R."/>
            <person name="Allard M.W."/>
            <person name="Strain E.A."/>
            <person name="Whittaker P."/>
            <person name="Naum M."/>
            <person name="McCarthy P.J."/>
            <person name="Lopez J.V."/>
            <person name="Fischer M."/>
            <person name="Brown E.W."/>
        </authorList>
    </citation>
    <scope>NUCLEOTIDE SEQUENCE [LARGE SCALE GENOMIC DNA]</scope>
    <source>
        <strain evidence="1 2">ATCC BAA-2122</strain>
    </source>
</reference>
<name>E3BLW3_9VIBR</name>
<comment type="caution">
    <text evidence="1">The sequence shown here is derived from an EMBL/GenBank/DDBJ whole genome shotgun (WGS) entry which is preliminary data.</text>
</comment>
<organism evidence="1 2">
    <name type="scientific">Vibrio caribbeanicus ATCC BAA-2122</name>
    <dbReference type="NCBI Taxonomy" id="796620"/>
    <lineage>
        <taxon>Bacteria</taxon>
        <taxon>Pseudomonadati</taxon>
        <taxon>Pseudomonadota</taxon>
        <taxon>Gammaproteobacteria</taxon>
        <taxon>Vibrionales</taxon>
        <taxon>Vibrionaceae</taxon>
        <taxon>Vibrio</taxon>
    </lineage>
</organism>
<proteinExistence type="predicted"/>